<dbReference type="InterPro" id="IPR023220">
    <property type="entry name" value="T4SS_VirB5-domain"/>
</dbReference>
<feature type="chain" id="PRO_5017928764" evidence="2">
    <location>
        <begin position="20"/>
        <end position="269"/>
    </location>
</feature>
<dbReference type="AlphaFoldDB" id="A0A3P5XGT8"/>
<name>A0A3P5XGT8_9RHOB</name>
<organism evidence="3 4">
    <name type="scientific">Pseudogemmobacter humi</name>
    <dbReference type="NCBI Taxonomy" id="2483812"/>
    <lineage>
        <taxon>Bacteria</taxon>
        <taxon>Pseudomonadati</taxon>
        <taxon>Pseudomonadota</taxon>
        <taxon>Alphaproteobacteria</taxon>
        <taxon>Rhodobacterales</taxon>
        <taxon>Paracoccaceae</taxon>
        <taxon>Pseudogemmobacter</taxon>
    </lineage>
</organism>
<evidence type="ECO:0000313" key="3">
    <source>
        <dbReference type="EMBL" id="VDC34013.1"/>
    </source>
</evidence>
<evidence type="ECO:0000256" key="2">
    <source>
        <dbReference type="SAM" id="SignalP"/>
    </source>
</evidence>
<keyword evidence="1" id="KW-0175">Coiled coil</keyword>
<reference evidence="3 4" key="1">
    <citation type="submission" date="2018-11" db="EMBL/GenBank/DDBJ databases">
        <authorList>
            <person name="Criscuolo A."/>
        </authorList>
    </citation>
    <scope>NUCLEOTIDE SEQUENCE [LARGE SCALE GENOMIC DNA]</scope>
    <source>
        <strain evidence="3">ACIP111625</strain>
    </source>
</reference>
<evidence type="ECO:0000256" key="1">
    <source>
        <dbReference type="SAM" id="Coils"/>
    </source>
</evidence>
<feature type="coiled-coil region" evidence="1">
    <location>
        <begin position="65"/>
        <end position="92"/>
    </location>
</feature>
<evidence type="ECO:0000313" key="4">
    <source>
        <dbReference type="Proteomes" id="UP000277498"/>
    </source>
</evidence>
<accession>A0A3P5XGT8</accession>
<gene>
    <name evidence="3" type="ORF">XINFAN_04211</name>
</gene>
<sequence>MKNLIRTAFLSAWPVCASAAGLAVAFAPQAAMAQGVPTIDTRAIAQQITQYQQLLEDFGIQTDIFDNLLEQLDVLNEQYAQLTEIVRVLQEARDQVGLIMGGDQDALLEADFGDILALVQNVQNGDWSELIGPNGPRMRTQMELVLARAGFDEDTIRNMAASGVAGAERTALAATTGAMTAAVGQTSHENAGRSYERIETLVASIPDQQTFRESLDLNTRVTAELGVILLQMLELQSVATLAAGQGGVLDAATIAEERRYMDFTIPDLQ</sequence>
<dbReference type="RefSeq" id="WP_124088866.1">
    <property type="nucleotide sequence ID" value="NZ_UXAW01000142.1"/>
</dbReference>
<dbReference type="Pfam" id="PF07996">
    <property type="entry name" value="T4SS"/>
    <property type="match status" value="1"/>
</dbReference>
<feature type="signal peptide" evidence="2">
    <location>
        <begin position="1"/>
        <end position="19"/>
    </location>
</feature>
<dbReference type="Gene3D" id="1.20.58.430">
    <property type="entry name" value="Type IV secretion system, VirB5-domain"/>
    <property type="match status" value="1"/>
</dbReference>
<protein>
    <submittedName>
        <fullName evidence="3">Type IV secretion system proteins</fullName>
    </submittedName>
</protein>
<dbReference type="Proteomes" id="UP000277498">
    <property type="component" value="Unassembled WGS sequence"/>
</dbReference>
<dbReference type="OrthoDB" id="8100773at2"/>
<dbReference type="EMBL" id="UXAW01000142">
    <property type="protein sequence ID" value="VDC34013.1"/>
    <property type="molecule type" value="Genomic_DNA"/>
</dbReference>
<keyword evidence="4" id="KW-1185">Reference proteome</keyword>
<dbReference type="SUPFAM" id="SSF101082">
    <property type="entry name" value="Typo IV secretion system protein TraC"/>
    <property type="match status" value="1"/>
</dbReference>
<proteinExistence type="predicted"/>
<keyword evidence="2" id="KW-0732">Signal</keyword>
<dbReference type="InterPro" id="IPR014158">
    <property type="entry name" value="T4SS_VirB5"/>
</dbReference>